<keyword evidence="2" id="KW-1185">Reference proteome</keyword>
<gene>
    <name evidence="1" type="ORF">Pan181_08320</name>
</gene>
<dbReference type="RefSeq" id="WP_197528892.1">
    <property type="nucleotide sequence ID" value="NZ_CP036278.1"/>
</dbReference>
<name>A0A518AIT5_9BACT</name>
<dbReference type="EMBL" id="CP036278">
    <property type="protein sequence ID" value="QDU54649.1"/>
    <property type="molecule type" value="Genomic_DNA"/>
</dbReference>
<dbReference type="PANTHER" id="PTHR14136:SF17">
    <property type="entry name" value="BTB_POZ DOMAIN-CONTAINING PROTEIN KCTD9"/>
    <property type="match status" value="1"/>
</dbReference>
<dbReference type="PANTHER" id="PTHR14136">
    <property type="entry name" value="BTB_POZ DOMAIN-CONTAINING PROTEIN KCTD9"/>
    <property type="match status" value="1"/>
</dbReference>
<proteinExistence type="predicted"/>
<dbReference type="Gene3D" id="2.160.20.80">
    <property type="entry name" value="E3 ubiquitin-protein ligase SopA"/>
    <property type="match status" value="2"/>
</dbReference>
<dbReference type="KEGG" id="amuc:Pan181_08320"/>
<dbReference type="InterPro" id="IPR001646">
    <property type="entry name" value="5peptide_repeat"/>
</dbReference>
<protein>
    <submittedName>
        <fullName evidence="1">Pentapeptide repeats (8 copies)</fullName>
    </submittedName>
</protein>
<evidence type="ECO:0000313" key="1">
    <source>
        <dbReference type="EMBL" id="QDU54649.1"/>
    </source>
</evidence>
<organism evidence="1 2">
    <name type="scientific">Aeoliella mucimassa</name>
    <dbReference type="NCBI Taxonomy" id="2527972"/>
    <lineage>
        <taxon>Bacteria</taxon>
        <taxon>Pseudomonadati</taxon>
        <taxon>Planctomycetota</taxon>
        <taxon>Planctomycetia</taxon>
        <taxon>Pirellulales</taxon>
        <taxon>Lacipirellulaceae</taxon>
        <taxon>Aeoliella</taxon>
    </lineage>
</organism>
<evidence type="ECO:0000313" key="2">
    <source>
        <dbReference type="Proteomes" id="UP000315750"/>
    </source>
</evidence>
<sequence>MFDSVLTGANFSGANLTKAQLDRTTLEDVDFTNAEIRGAKLYEATAKGFTAAQLYSTASYRAGNLASTSLRGNDLVGWDLSHLCLIGVDFTNSYLETANLSGSDTRGTKRLETSTAITTNLIHPDGYVAGLHLAADDTMRLWDYNQTPSIDIMVEDGMSLSATSTLRLVFEDDAWGSTLNFVEGIDVALAGTLELLLDESVDTVSLAGSTFQLFDWTGVEPTGEFDSIVLAAGTTWDLSQLYETGAVTLLMPGDFNADGLVNLADYTVWRDQGGSFEDYQLWKNHFGQAVPPSDTPDSQTVPEPSAWLLALLAIGLPLVRRGR</sequence>
<dbReference type="InterPro" id="IPR051082">
    <property type="entry name" value="Pentapeptide-BTB/POZ_domain"/>
</dbReference>
<reference evidence="1 2" key="1">
    <citation type="submission" date="2019-02" db="EMBL/GenBank/DDBJ databases">
        <title>Deep-cultivation of Planctomycetes and their phenomic and genomic characterization uncovers novel biology.</title>
        <authorList>
            <person name="Wiegand S."/>
            <person name="Jogler M."/>
            <person name="Boedeker C."/>
            <person name="Pinto D."/>
            <person name="Vollmers J."/>
            <person name="Rivas-Marin E."/>
            <person name="Kohn T."/>
            <person name="Peeters S.H."/>
            <person name="Heuer A."/>
            <person name="Rast P."/>
            <person name="Oberbeckmann S."/>
            <person name="Bunk B."/>
            <person name="Jeske O."/>
            <person name="Meyerdierks A."/>
            <person name="Storesund J.E."/>
            <person name="Kallscheuer N."/>
            <person name="Luecker S."/>
            <person name="Lage O.M."/>
            <person name="Pohl T."/>
            <person name="Merkel B.J."/>
            <person name="Hornburger P."/>
            <person name="Mueller R.-W."/>
            <person name="Bruemmer F."/>
            <person name="Labrenz M."/>
            <person name="Spormann A.M."/>
            <person name="Op den Camp H."/>
            <person name="Overmann J."/>
            <person name="Amann R."/>
            <person name="Jetten M.S.M."/>
            <person name="Mascher T."/>
            <person name="Medema M.H."/>
            <person name="Devos D.P."/>
            <person name="Kaster A.-K."/>
            <person name="Ovreas L."/>
            <person name="Rohde M."/>
            <person name="Galperin M.Y."/>
            <person name="Jogler C."/>
        </authorList>
    </citation>
    <scope>NUCLEOTIDE SEQUENCE [LARGE SCALE GENOMIC DNA]</scope>
    <source>
        <strain evidence="1 2">Pan181</strain>
    </source>
</reference>
<accession>A0A518AIT5</accession>
<dbReference type="Proteomes" id="UP000315750">
    <property type="component" value="Chromosome"/>
</dbReference>
<dbReference type="Pfam" id="PF00805">
    <property type="entry name" value="Pentapeptide"/>
    <property type="match status" value="1"/>
</dbReference>
<dbReference type="SUPFAM" id="SSF141571">
    <property type="entry name" value="Pentapeptide repeat-like"/>
    <property type="match status" value="1"/>
</dbReference>
<dbReference type="AlphaFoldDB" id="A0A518AIT5"/>